<evidence type="ECO:0000259" key="1">
    <source>
        <dbReference type="Pfam" id="PF07238"/>
    </source>
</evidence>
<comment type="caution">
    <text evidence="2">The sequence shown here is derived from an EMBL/GenBank/DDBJ whole genome shotgun (WGS) entry which is preliminary data.</text>
</comment>
<accession>A0A494Z6G6</accession>
<dbReference type="Proteomes" id="UP000281813">
    <property type="component" value="Unassembled WGS sequence"/>
</dbReference>
<dbReference type="RefSeq" id="WP_121128056.1">
    <property type="nucleotide sequence ID" value="NZ_JBHUFK010000006.1"/>
</dbReference>
<dbReference type="OrthoDB" id="2354159at2"/>
<evidence type="ECO:0000313" key="2">
    <source>
        <dbReference type="EMBL" id="RKQ18160.1"/>
    </source>
</evidence>
<dbReference type="Pfam" id="PF07238">
    <property type="entry name" value="PilZ"/>
    <property type="match status" value="1"/>
</dbReference>
<dbReference type="SUPFAM" id="SSF141371">
    <property type="entry name" value="PilZ domain-like"/>
    <property type="match status" value="1"/>
</dbReference>
<keyword evidence="3" id="KW-1185">Reference proteome</keyword>
<sequence>MMRYKRDEAFRYVFGTPLDALFQIVRIDDDPVKTSDGIAKIIDLSPEGAKLHLELNIPEVEHKEIILRVIFQINDKEFNLIGKIMWKRQFGNTYDYGIHFDMEEEVQESLIVQLKIIAKNEVAHTH</sequence>
<gene>
    <name evidence="2" type="ORF">D8M05_01795</name>
</gene>
<protein>
    <submittedName>
        <fullName evidence="2">PilZ domain-containing protein</fullName>
    </submittedName>
</protein>
<organism evidence="2 3">
    <name type="scientific">Oceanobacillus bengalensis</name>
    <dbReference type="NCBI Taxonomy" id="1435466"/>
    <lineage>
        <taxon>Bacteria</taxon>
        <taxon>Bacillati</taxon>
        <taxon>Bacillota</taxon>
        <taxon>Bacilli</taxon>
        <taxon>Bacillales</taxon>
        <taxon>Bacillaceae</taxon>
        <taxon>Oceanobacillus</taxon>
    </lineage>
</organism>
<dbReference type="EMBL" id="RBZO01000002">
    <property type="protein sequence ID" value="RKQ18160.1"/>
    <property type="molecule type" value="Genomic_DNA"/>
</dbReference>
<dbReference type="InterPro" id="IPR009875">
    <property type="entry name" value="PilZ_domain"/>
</dbReference>
<dbReference type="Gene3D" id="2.40.10.220">
    <property type="entry name" value="predicted glycosyltransferase like domains"/>
    <property type="match status" value="1"/>
</dbReference>
<name>A0A494Z6G6_9BACI</name>
<dbReference type="AlphaFoldDB" id="A0A494Z6G6"/>
<reference evidence="2 3" key="1">
    <citation type="journal article" date="2015" name="Antonie Van Leeuwenhoek">
        <title>Oceanobacillus bengalensis sp. nov., a bacterium isolated from seawater of the Bay of Bengal.</title>
        <authorList>
            <person name="Yongchang O."/>
            <person name="Xiang W."/>
            <person name="Wang G."/>
        </authorList>
    </citation>
    <scope>NUCLEOTIDE SEQUENCE [LARGE SCALE GENOMIC DNA]</scope>
    <source>
        <strain evidence="2 3">MCCC 1K00260</strain>
    </source>
</reference>
<evidence type="ECO:0000313" key="3">
    <source>
        <dbReference type="Proteomes" id="UP000281813"/>
    </source>
</evidence>
<dbReference type="GO" id="GO:0035438">
    <property type="term" value="F:cyclic-di-GMP binding"/>
    <property type="evidence" value="ECO:0007669"/>
    <property type="project" value="InterPro"/>
</dbReference>
<feature type="domain" description="PilZ" evidence="1">
    <location>
        <begin position="39"/>
        <end position="114"/>
    </location>
</feature>
<proteinExistence type="predicted"/>